<organism evidence="4 5">
    <name type="scientific">Methylovulum psychrotolerans</name>
    <dbReference type="NCBI Taxonomy" id="1704499"/>
    <lineage>
        <taxon>Bacteria</taxon>
        <taxon>Pseudomonadati</taxon>
        <taxon>Pseudomonadota</taxon>
        <taxon>Gammaproteobacteria</taxon>
        <taxon>Methylococcales</taxon>
        <taxon>Methylococcaceae</taxon>
        <taxon>Methylovulum</taxon>
    </lineage>
</organism>
<dbReference type="KEGG" id="mpsy:CEK71_06215"/>
<protein>
    <recommendedName>
        <fullName evidence="3">Glycosyl transferase family 1 domain-containing protein</fullName>
    </recommendedName>
</protein>
<sequence>MMGARRHYAIPRILHNSGRLEHFYTDICAVQGWPSLLTHLPRQWQSKPLQRLAGRIPTDIPVNKITSYPGFGLANSFRLSRANSLGKKLAVFTWAGKRFNHLVETSGFKNADAIYTFDRAGLELMGTAKAQGLKTIMEQTVAPFIINQRYMHEEQEQFPGWEPPEILSNDAEMWFSEREKAEWAKADLILCGSEYVKAGIIECGGGDLSGRCVVVPYGVDSRLSGIQRQPHTGPLKVLTIGSVGLRKGAPYILESAQHLKGRAIFRMVGSVDILPAAEAKLREHVELTGQIPRSLISEHFQWADVFLLPSLNEGSAGVIYEALSSGLPVICTPNAGSVVRDGVDGFVVPIRNPQIICTHLEKLAHDRELLTEMSQHARQRAAQYTLAAYGNRLTDAIDLIPVTL</sequence>
<evidence type="ECO:0000313" key="5">
    <source>
        <dbReference type="Proteomes" id="UP000197019"/>
    </source>
</evidence>
<gene>
    <name evidence="4" type="ORF">CEK71_06215</name>
</gene>
<evidence type="ECO:0000259" key="3">
    <source>
        <dbReference type="Pfam" id="PF00534"/>
    </source>
</evidence>
<dbReference type="GO" id="GO:0016757">
    <property type="term" value="F:glycosyltransferase activity"/>
    <property type="evidence" value="ECO:0007669"/>
    <property type="project" value="UniProtKB-KW"/>
</dbReference>
<evidence type="ECO:0000256" key="2">
    <source>
        <dbReference type="ARBA" id="ARBA00022679"/>
    </source>
</evidence>
<dbReference type="PANTHER" id="PTHR12526:SF510">
    <property type="entry name" value="D-INOSITOL 3-PHOSPHATE GLYCOSYLTRANSFERASE"/>
    <property type="match status" value="1"/>
</dbReference>
<dbReference type="Gene3D" id="3.40.50.2000">
    <property type="entry name" value="Glycogen Phosphorylase B"/>
    <property type="match status" value="2"/>
</dbReference>
<proteinExistence type="predicted"/>
<accession>A0A1Z4BWS3</accession>
<keyword evidence="5" id="KW-1185">Reference proteome</keyword>
<reference evidence="4 5" key="1">
    <citation type="submission" date="2017-06" db="EMBL/GenBank/DDBJ databases">
        <title>Genome Sequencing of the methanotroph Methylovulum psychrotolerants str. HV10-M2 isolated from a high-altitude environment.</title>
        <authorList>
            <person name="Mateos-Rivera A."/>
        </authorList>
    </citation>
    <scope>NUCLEOTIDE SEQUENCE [LARGE SCALE GENOMIC DNA]</scope>
    <source>
        <strain evidence="4 5">HV10_M2</strain>
    </source>
</reference>
<dbReference type="CDD" id="cd03801">
    <property type="entry name" value="GT4_PimA-like"/>
    <property type="match status" value="1"/>
</dbReference>
<feature type="domain" description="Glycosyl transferase family 1" evidence="3">
    <location>
        <begin position="232"/>
        <end position="380"/>
    </location>
</feature>
<dbReference type="Pfam" id="PF00534">
    <property type="entry name" value="Glycos_transf_1"/>
    <property type="match status" value="1"/>
</dbReference>
<keyword evidence="1" id="KW-0328">Glycosyltransferase</keyword>
<evidence type="ECO:0000313" key="4">
    <source>
        <dbReference type="EMBL" id="ASF45699.1"/>
    </source>
</evidence>
<dbReference type="EMBL" id="CP022129">
    <property type="protein sequence ID" value="ASF45699.1"/>
    <property type="molecule type" value="Genomic_DNA"/>
</dbReference>
<dbReference type="SUPFAM" id="SSF53756">
    <property type="entry name" value="UDP-Glycosyltransferase/glycogen phosphorylase"/>
    <property type="match status" value="1"/>
</dbReference>
<dbReference type="OrthoDB" id="6194329at2"/>
<dbReference type="InterPro" id="IPR001296">
    <property type="entry name" value="Glyco_trans_1"/>
</dbReference>
<evidence type="ECO:0000256" key="1">
    <source>
        <dbReference type="ARBA" id="ARBA00022676"/>
    </source>
</evidence>
<dbReference type="Proteomes" id="UP000197019">
    <property type="component" value="Chromosome"/>
</dbReference>
<keyword evidence="2" id="KW-0808">Transferase</keyword>
<name>A0A1Z4BWS3_9GAMM</name>
<dbReference type="PANTHER" id="PTHR12526">
    <property type="entry name" value="GLYCOSYLTRANSFERASE"/>
    <property type="match status" value="1"/>
</dbReference>
<dbReference type="GO" id="GO:1901135">
    <property type="term" value="P:carbohydrate derivative metabolic process"/>
    <property type="evidence" value="ECO:0007669"/>
    <property type="project" value="UniProtKB-ARBA"/>
</dbReference>
<dbReference type="AlphaFoldDB" id="A0A1Z4BWS3"/>